<dbReference type="Pfam" id="PF02781">
    <property type="entry name" value="G6PD_C"/>
    <property type="match status" value="1"/>
</dbReference>
<keyword evidence="4 8" id="KW-0560">Oxidoreductase</keyword>
<gene>
    <name evidence="8" type="ORF">H9627_03930</name>
</gene>
<dbReference type="GO" id="GO:0006006">
    <property type="term" value="P:glucose metabolic process"/>
    <property type="evidence" value="ECO:0007669"/>
    <property type="project" value="UniProtKB-KW"/>
</dbReference>
<dbReference type="RefSeq" id="WP_191732713.1">
    <property type="nucleotide sequence ID" value="NZ_JACSPR010000002.1"/>
</dbReference>
<dbReference type="SUPFAM" id="SSF55347">
    <property type="entry name" value="Glyceraldehyde-3-phosphate dehydrogenase-like, C-terminal domain"/>
    <property type="match status" value="1"/>
</dbReference>
<dbReference type="PANTHER" id="PTHR23429">
    <property type="entry name" value="GLUCOSE-6-PHOSPHATE 1-DEHYDROGENASE G6PD"/>
    <property type="match status" value="1"/>
</dbReference>
<dbReference type="InterPro" id="IPR022674">
    <property type="entry name" value="G6P_DH_NAD-bd"/>
</dbReference>
<dbReference type="SUPFAM" id="SSF51735">
    <property type="entry name" value="NAD(P)-binding Rossmann-fold domains"/>
    <property type="match status" value="1"/>
</dbReference>
<feature type="domain" description="Glucose-6-phosphate dehydrogenase C-terminal" evidence="7">
    <location>
        <begin position="189"/>
        <end position="445"/>
    </location>
</feature>
<protein>
    <submittedName>
        <fullName evidence="8">Glucose-6-phosphate dehydrogenase</fullName>
        <ecNumber evidence="8">1.1.1.49</ecNumber>
    </submittedName>
</protein>
<reference evidence="8 9" key="1">
    <citation type="submission" date="2020-08" db="EMBL/GenBank/DDBJ databases">
        <title>A Genomic Blueprint of the Chicken Gut Microbiome.</title>
        <authorList>
            <person name="Gilroy R."/>
            <person name="Ravi A."/>
            <person name="Getino M."/>
            <person name="Pursley I."/>
            <person name="Horton D.L."/>
            <person name="Alikhan N.-F."/>
            <person name="Baker D."/>
            <person name="Gharbi K."/>
            <person name="Hall N."/>
            <person name="Watson M."/>
            <person name="Adriaenssens E.M."/>
            <person name="Foster-Nyarko E."/>
            <person name="Jarju S."/>
            <person name="Secka A."/>
            <person name="Antonio M."/>
            <person name="Oren A."/>
            <person name="Chaudhuri R."/>
            <person name="La Ragione R.M."/>
            <person name="Hildebrand F."/>
            <person name="Pallen M.J."/>
        </authorList>
    </citation>
    <scope>NUCLEOTIDE SEQUENCE [LARGE SCALE GENOMIC DNA]</scope>
    <source>
        <strain evidence="8 9">Sa1YVA5</strain>
    </source>
</reference>
<name>A0A8I0HGG0_9CORY</name>
<evidence type="ECO:0000256" key="3">
    <source>
        <dbReference type="ARBA" id="ARBA00022857"/>
    </source>
</evidence>
<dbReference type="GO" id="GO:0050661">
    <property type="term" value="F:NADP binding"/>
    <property type="evidence" value="ECO:0007669"/>
    <property type="project" value="InterPro"/>
</dbReference>
<feature type="domain" description="Glucose-6-phosphate dehydrogenase NAD-binding" evidence="6">
    <location>
        <begin position="16"/>
        <end position="175"/>
    </location>
</feature>
<sequence>MNPTSHDHRQTVTFYILGGAGDLVRRLLIPGMAGYLREYKGTRINIVASGRSEIDDYPQLVRDSLAESDTEVDDRVVDSLAEHASFMVSDATDPAELQKLLDSQEPGDRSVLYFALSPAVVAEAVDALAGVTLPEGIVLAMEKPFGEDADTARELNEKLWKITDEEHIFRVDHFNCETALSNLVGLMGANAIFSAGWNSKAVESIEIVYDESLGLEGRAEFYDNNGAVRDMLQSHLLQVMAHALAADTDNTVTDILAATNIDPDSLRRARYTAGEADGERLPDYAQEEGVDPERGTETLFQLTAHVDTDRWRGVPVTLRSGKALGNPRREIAICYRREGYPEETELQPGSRLIFPFTDEVVLEANVSDHGYSHNLQRATLRTELVPSKLTAYGRVVRAILDLGETAEVPADAPARAWEIVEPVLTAFANDEVPLEEYPAGSAGPEGW</sequence>
<evidence type="ECO:0000256" key="2">
    <source>
        <dbReference type="ARBA" id="ARBA00022526"/>
    </source>
</evidence>
<keyword evidence="2" id="KW-0313">Glucose metabolism</keyword>
<dbReference type="InterPro" id="IPR036291">
    <property type="entry name" value="NAD(P)-bd_dom_sf"/>
</dbReference>
<dbReference type="PRINTS" id="PR00079">
    <property type="entry name" value="G6PDHDRGNASE"/>
</dbReference>
<accession>A0A8I0HGG0</accession>
<evidence type="ECO:0000313" key="8">
    <source>
        <dbReference type="EMBL" id="MBD8029488.1"/>
    </source>
</evidence>
<dbReference type="Proteomes" id="UP000650224">
    <property type="component" value="Unassembled WGS sequence"/>
</dbReference>
<dbReference type="EC" id="1.1.1.49" evidence="8"/>
<keyword evidence="9" id="KW-1185">Reference proteome</keyword>
<proteinExistence type="predicted"/>
<evidence type="ECO:0000256" key="1">
    <source>
        <dbReference type="ARBA" id="ARBA00004937"/>
    </source>
</evidence>
<comment type="pathway">
    <text evidence="1">Carbohydrate degradation; pentose phosphate pathway; D-ribulose 5-phosphate from D-glucose 6-phosphate (oxidative stage): step 1/3.</text>
</comment>
<dbReference type="Gene3D" id="3.40.50.720">
    <property type="entry name" value="NAD(P)-binding Rossmann-like Domain"/>
    <property type="match status" value="1"/>
</dbReference>
<keyword evidence="5" id="KW-0119">Carbohydrate metabolism</keyword>
<dbReference type="EMBL" id="JACSPR010000002">
    <property type="protein sequence ID" value="MBD8029488.1"/>
    <property type="molecule type" value="Genomic_DNA"/>
</dbReference>
<organism evidence="8 9">
    <name type="scientific">Corynebacterium gallinarum</name>
    <dbReference type="NCBI Taxonomy" id="2762214"/>
    <lineage>
        <taxon>Bacteria</taxon>
        <taxon>Bacillati</taxon>
        <taxon>Actinomycetota</taxon>
        <taxon>Actinomycetes</taxon>
        <taxon>Mycobacteriales</taxon>
        <taxon>Corynebacteriaceae</taxon>
        <taxon>Corynebacterium</taxon>
    </lineage>
</organism>
<dbReference type="GO" id="GO:0009051">
    <property type="term" value="P:pentose-phosphate shunt, oxidative branch"/>
    <property type="evidence" value="ECO:0007669"/>
    <property type="project" value="TreeGrafter"/>
</dbReference>
<dbReference type="PANTHER" id="PTHR23429:SF0">
    <property type="entry name" value="GLUCOSE-6-PHOSPHATE 1-DEHYDROGENASE"/>
    <property type="match status" value="1"/>
</dbReference>
<evidence type="ECO:0000313" key="9">
    <source>
        <dbReference type="Proteomes" id="UP000650224"/>
    </source>
</evidence>
<dbReference type="InterPro" id="IPR001282">
    <property type="entry name" value="G6P_DH"/>
</dbReference>
<evidence type="ECO:0000259" key="6">
    <source>
        <dbReference type="Pfam" id="PF00479"/>
    </source>
</evidence>
<evidence type="ECO:0000256" key="5">
    <source>
        <dbReference type="ARBA" id="ARBA00023277"/>
    </source>
</evidence>
<dbReference type="Pfam" id="PF00479">
    <property type="entry name" value="G6PD_N"/>
    <property type="match status" value="1"/>
</dbReference>
<evidence type="ECO:0000259" key="7">
    <source>
        <dbReference type="Pfam" id="PF02781"/>
    </source>
</evidence>
<evidence type="ECO:0000256" key="4">
    <source>
        <dbReference type="ARBA" id="ARBA00023002"/>
    </source>
</evidence>
<dbReference type="PIRSF" id="PIRSF000110">
    <property type="entry name" value="G6PD"/>
    <property type="match status" value="1"/>
</dbReference>
<dbReference type="GO" id="GO:0004345">
    <property type="term" value="F:glucose-6-phosphate dehydrogenase activity"/>
    <property type="evidence" value="ECO:0007669"/>
    <property type="project" value="UniProtKB-EC"/>
</dbReference>
<dbReference type="AlphaFoldDB" id="A0A8I0HGG0"/>
<dbReference type="NCBIfam" id="NF009492">
    <property type="entry name" value="PRK12853.1-3"/>
    <property type="match status" value="1"/>
</dbReference>
<dbReference type="Gene3D" id="3.30.360.10">
    <property type="entry name" value="Dihydrodipicolinate Reductase, domain 2"/>
    <property type="match status" value="1"/>
</dbReference>
<comment type="caution">
    <text evidence="8">The sequence shown here is derived from an EMBL/GenBank/DDBJ whole genome shotgun (WGS) entry which is preliminary data.</text>
</comment>
<dbReference type="GO" id="GO:0005829">
    <property type="term" value="C:cytosol"/>
    <property type="evidence" value="ECO:0007669"/>
    <property type="project" value="TreeGrafter"/>
</dbReference>
<keyword evidence="3" id="KW-0521">NADP</keyword>
<dbReference type="InterPro" id="IPR022675">
    <property type="entry name" value="G6P_DH_C"/>
</dbReference>